<feature type="active site" evidence="3">
    <location>
        <position position="271"/>
    </location>
</feature>
<dbReference type="Gene3D" id="3.40.605.10">
    <property type="entry name" value="Aldehyde Dehydrogenase, Chain A, domain 1"/>
    <property type="match status" value="1"/>
</dbReference>
<protein>
    <submittedName>
        <fullName evidence="7">Putative aldehyde dehydrogenase</fullName>
    </submittedName>
</protein>
<evidence type="ECO:0000256" key="2">
    <source>
        <dbReference type="ARBA" id="ARBA00023002"/>
    </source>
</evidence>
<dbReference type="Gene3D" id="3.10.450.50">
    <property type="match status" value="1"/>
</dbReference>
<dbReference type="eggNOG" id="COG1012">
    <property type="taxonomic scope" value="Bacteria"/>
</dbReference>
<gene>
    <name evidence="7" type="ORF">GOAMR_20_00790</name>
</gene>
<dbReference type="STRING" id="1075090.GOAMR_20_00790"/>
<proteinExistence type="inferred from homology"/>
<dbReference type="EMBL" id="BAED01000020">
    <property type="protein sequence ID" value="GAB04532.1"/>
    <property type="molecule type" value="Genomic_DNA"/>
</dbReference>
<dbReference type="FunFam" id="3.40.605.10:FF:000007">
    <property type="entry name" value="NAD/NADP-dependent betaine aldehyde dehydrogenase"/>
    <property type="match status" value="1"/>
</dbReference>
<dbReference type="InterPro" id="IPR015590">
    <property type="entry name" value="Aldehyde_DH_dom"/>
</dbReference>
<dbReference type="SUPFAM" id="SSF54427">
    <property type="entry name" value="NTF2-like"/>
    <property type="match status" value="1"/>
</dbReference>
<dbReference type="InterPro" id="IPR016161">
    <property type="entry name" value="Ald_DH/histidinol_DH"/>
</dbReference>
<feature type="domain" description="Aldehyde dehydrogenase" evidence="5">
    <location>
        <begin position="34"/>
        <end position="497"/>
    </location>
</feature>
<dbReference type="InterPro" id="IPR029510">
    <property type="entry name" value="Ald_DH_CS_GLU"/>
</dbReference>
<evidence type="ECO:0000313" key="8">
    <source>
        <dbReference type="Proteomes" id="UP000006023"/>
    </source>
</evidence>
<dbReference type="InterPro" id="IPR032710">
    <property type="entry name" value="NTF2-like_dom_sf"/>
</dbReference>
<sequence>MTRITFYRRSYTMPLTTRQPGGLDRRRFYIGGRWVDSVSDRVHKQTEAATGKVIGTASLGGEADIDAAVRAARWAFDNGPWGRTTPAERAAVLHRFADSLERRAAGTSTLVSRENGMPIGFSEQVNGGVPAFLVRMYADMVAGLDLEVAQPSGAGSTLVRREPLGVVGAIVPWNFPQALAAFKFAPALAAGNTVVLKPSPETALDAYIFADAAAEAGLPEGVFNVVLGDRDAGAALVSHPLVDKIAFTGSTEAGRAIGAECGRLIRPVTLELGGKSPGLFLEDADLDTFLAALDGASFLNNSQTCTTQSRILVDRSRYAEVVDALADYADSHFTIGDPLDPAVTLGPMASAGHHHRVHGYIKAAKKTQARLVAGGRRPKDLPDGYFLEPTVFADVAPGDRLAREEVFGPVIAVTPFDDEADAIRLANETNFGLAAVVYSSDEDHALRVAQQIRSGTVGLNYYLLDLGAPFGGYKESGIGRELGGELGLEPYLQYKSIYASAKYLTPAAAESAPVQQDSAAVPSPADTAPSNAADVVEAYFACVTAGNSEALADLFADDAVLQNAAGTLYGAAAIARMYRTGVTPGAMRPSPRRMVVDGNHVSVEIDLDAGGSTVTLADFFTVVDGKISRLAIYSLTLTDGKLFDKVGKDPGNQ</sequence>
<dbReference type="InterPro" id="IPR016162">
    <property type="entry name" value="Ald_DH_N"/>
</dbReference>
<accession>G7GLQ7</accession>
<evidence type="ECO:0000256" key="3">
    <source>
        <dbReference type="PROSITE-ProRule" id="PRU10007"/>
    </source>
</evidence>
<organism evidence="7 8">
    <name type="scientific">Gordonia amarae NBRC 15530</name>
    <dbReference type="NCBI Taxonomy" id="1075090"/>
    <lineage>
        <taxon>Bacteria</taxon>
        <taxon>Bacillati</taxon>
        <taxon>Actinomycetota</taxon>
        <taxon>Actinomycetes</taxon>
        <taxon>Mycobacteriales</taxon>
        <taxon>Gordoniaceae</taxon>
        <taxon>Gordonia</taxon>
    </lineage>
</organism>
<dbReference type="Pfam" id="PF00171">
    <property type="entry name" value="Aldedh"/>
    <property type="match status" value="1"/>
</dbReference>
<evidence type="ECO:0000256" key="4">
    <source>
        <dbReference type="RuleBase" id="RU003345"/>
    </source>
</evidence>
<dbReference type="GO" id="GO:0016620">
    <property type="term" value="F:oxidoreductase activity, acting on the aldehyde or oxo group of donors, NAD or NADP as acceptor"/>
    <property type="evidence" value="ECO:0007669"/>
    <property type="project" value="InterPro"/>
</dbReference>
<evidence type="ECO:0000256" key="1">
    <source>
        <dbReference type="ARBA" id="ARBA00009986"/>
    </source>
</evidence>
<dbReference type="PROSITE" id="PS00687">
    <property type="entry name" value="ALDEHYDE_DEHYDR_GLU"/>
    <property type="match status" value="1"/>
</dbReference>
<comment type="similarity">
    <text evidence="1 4">Belongs to the aldehyde dehydrogenase family.</text>
</comment>
<comment type="caution">
    <text evidence="7">The sequence shown here is derived from an EMBL/GenBank/DDBJ whole genome shotgun (WGS) entry which is preliminary data.</text>
</comment>
<dbReference type="Proteomes" id="UP000006023">
    <property type="component" value="Unassembled WGS sequence"/>
</dbReference>
<feature type="domain" description="SnoaL-like" evidence="6">
    <location>
        <begin position="536"/>
        <end position="629"/>
    </location>
</feature>
<keyword evidence="8" id="KW-1185">Reference proteome</keyword>
<dbReference type="PANTHER" id="PTHR42804">
    <property type="entry name" value="ALDEHYDE DEHYDROGENASE"/>
    <property type="match status" value="1"/>
</dbReference>
<reference evidence="7 8" key="1">
    <citation type="submission" date="2011-11" db="EMBL/GenBank/DDBJ databases">
        <title>Whole genome shotgun sequence of Gordonia amarae NBRC 15530.</title>
        <authorList>
            <person name="Takarada H."/>
            <person name="Hosoyama A."/>
            <person name="Tsuchikane K."/>
            <person name="Katsumata H."/>
            <person name="Yamazaki S."/>
            <person name="Fujita N."/>
        </authorList>
    </citation>
    <scope>NUCLEOTIDE SEQUENCE [LARGE SCALE GENOMIC DNA]</scope>
    <source>
        <strain evidence="7 8">NBRC 15530</strain>
    </source>
</reference>
<dbReference type="PANTHER" id="PTHR42804:SF1">
    <property type="entry name" value="ALDEHYDE DEHYDROGENASE-RELATED"/>
    <property type="match status" value="1"/>
</dbReference>
<dbReference type="CDD" id="cd07139">
    <property type="entry name" value="ALDH_AldA-Rv0768"/>
    <property type="match status" value="1"/>
</dbReference>
<dbReference type="Gene3D" id="3.40.309.10">
    <property type="entry name" value="Aldehyde Dehydrogenase, Chain A, domain 2"/>
    <property type="match status" value="1"/>
</dbReference>
<dbReference type="AlphaFoldDB" id="G7GLQ7"/>
<dbReference type="SUPFAM" id="SSF53720">
    <property type="entry name" value="ALDH-like"/>
    <property type="match status" value="1"/>
</dbReference>
<evidence type="ECO:0000313" key="7">
    <source>
        <dbReference type="EMBL" id="GAB04532.1"/>
    </source>
</evidence>
<dbReference type="InterPro" id="IPR037401">
    <property type="entry name" value="SnoaL-like"/>
</dbReference>
<dbReference type="Pfam" id="PF12680">
    <property type="entry name" value="SnoaL_2"/>
    <property type="match status" value="1"/>
</dbReference>
<name>G7GLQ7_9ACTN</name>
<dbReference type="InterPro" id="IPR016163">
    <property type="entry name" value="Ald_DH_C"/>
</dbReference>
<evidence type="ECO:0000259" key="6">
    <source>
        <dbReference type="Pfam" id="PF12680"/>
    </source>
</evidence>
<evidence type="ECO:0000259" key="5">
    <source>
        <dbReference type="Pfam" id="PF00171"/>
    </source>
</evidence>
<keyword evidence="2 4" id="KW-0560">Oxidoreductase</keyword>